<keyword evidence="4" id="KW-1185">Reference proteome</keyword>
<feature type="transmembrane region" description="Helical" evidence="1">
    <location>
        <begin position="163"/>
        <end position="180"/>
    </location>
</feature>
<feature type="transmembrane region" description="Helical" evidence="1">
    <location>
        <begin position="125"/>
        <end position="143"/>
    </location>
</feature>
<feature type="transmembrane region" description="Helical" evidence="1">
    <location>
        <begin position="186"/>
        <end position="203"/>
    </location>
</feature>
<feature type="domain" description="CAAX prenyl protease 2/Lysostaphin resistance protein A-like" evidence="2">
    <location>
        <begin position="129"/>
        <end position="223"/>
    </location>
</feature>
<protein>
    <submittedName>
        <fullName evidence="3">CPBP family intramembrane metalloprotease</fullName>
    </submittedName>
</protein>
<keyword evidence="1" id="KW-1133">Transmembrane helix</keyword>
<keyword evidence="1" id="KW-0472">Membrane</keyword>
<keyword evidence="3" id="KW-0378">Hydrolase</keyword>
<feature type="transmembrane region" description="Helical" evidence="1">
    <location>
        <begin position="210"/>
        <end position="231"/>
    </location>
</feature>
<name>A0ABX8ZID0_9SPHN</name>
<keyword evidence="3" id="KW-0645">Protease</keyword>
<dbReference type="InterPro" id="IPR003675">
    <property type="entry name" value="Rce1/LyrA-like_dom"/>
</dbReference>
<evidence type="ECO:0000259" key="2">
    <source>
        <dbReference type="Pfam" id="PF02517"/>
    </source>
</evidence>
<dbReference type="PANTHER" id="PTHR36435:SF1">
    <property type="entry name" value="CAAX AMINO TERMINAL PROTEASE FAMILY PROTEIN"/>
    <property type="match status" value="1"/>
</dbReference>
<feature type="transmembrane region" description="Helical" evidence="1">
    <location>
        <begin position="42"/>
        <end position="62"/>
    </location>
</feature>
<dbReference type="Proteomes" id="UP000824280">
    <property type="component" value="Chromosome"/>
</dbReference>
<feature type="transmembrane region" description="Helical" evidence="1">
    <location>
        <begin position="12"/>
        <end position="36"/>
    </location>
</feature>
<dbReference type="GO" id="GO:0008237">
    <property type="term" value="F:metallopeptidase activity"/>
    <property type="evidence" value="ECO:0007669"/>
    <property type="project" value="UniProtKB-KW"/>
</dbReference>
<organism evidence="3 4">
    <name type="scientific">Qipengyuania psychrotolerans</name>
    <dbReference type="NCBI Taxonomy" id="2867238"/>
    <lineage>
        <taxon>Bacteria</taxon>
        <taxon>Pseudomonadati</taxon>
        <taxon>Pseudomonadota</taxon>
        <taxon>Alphaproteobacteria</taxon>
        <taxon>Sphingomonadales</taxon>
        <taxon>Erythrobacteraceae</taxon>
        <taxon>Qipengyuania</taxon>
    </lineage>
</organism>
<keyword evidence="3" id="KW-0482">Metalloprotease</keyword>
<evidence type="ECO:0000313" key="3">
    <source>
        <dbReference type="EMBL" id="QZD87493.1"/>
    </source>
</evidence>
<feature type="transmembrane region" description="Helical" evidence="1">
    <location>
        <begin position="83"/>
        <end position="105"/>
    </location>
</feature>
<keyword evidence="1" id="KW-0812">Transmembrane</keyword>
<dbReference type="EMBL" id="CP081297">
    <property type="protein sequence ID" value="QZD87493.1"/>
    <property type="molecule type" value="Genomic_DNA"/>
</dbReference>
<accession>A0ABX8ZID0</accession>
<proteinExistence type="predicted"/>
<sequence length="241" mass="25768">MTTEKLGSLGWVRFIIQFVLVMLVYFAVSIAVVVMFGMTSAGLLGSVAGSMAAALLLAWFWLRRDGHVAEAWNLRAPDSWARTLLLAALAAGLIIAWFQIGAWIAGQLGISAPDVVAVMDFVTESPLSLLLWIVVVAIFAAGFGEELLWRGFLFDRLQRLRGIGDKTWLVIVVQAVLFGLPHAYQGLGGMLITGVVGLGLGWLRVRCGGNLWACIIAHAAVDVLMMSVAYADKVGALPGAG</sequence>
<dbReference type="PANTHER" id="PTHR36435">
    <property type="entry name" value="SLR1288 PROTEIN"/>
    <property type="match status" value="1"/>
</dbReference>
<dbReference type="RefSeq" id="WP_221423031.1">
    <property type="nucleotide sequence ID" value="NZ_CP081297.1"/>
</dbReference>
<dbReference type="Pfam" id="PF02517">
    <property type="entry name" value="Rce1-like"/>
    <property type="match status" value="1"/>
</dbReference>
<gene>
    <name evidence="3" type="ORF">K3166_01925</name>
</gene>
<evidence type="ECO:0000313" key="4">
    <source>
        <dbReference type="Proteomes" id="UP000824280"/>
    </source>
</evidence>
<evidence type="ECO:0000256" key="1">
    <source>
        <dbReference type="SAM" id="Phobius"/>
    </source>
</evidence>
<reference evidence="3 4" key="1">
    <citation type="submission" date="2021-08" db="EMBL/GenBank/DDBJ databases">
        <title>Comparative Genomics Analysis of the Genus Qipengyuania Reveals Extensive Genetic Diversity and Metabolic Versatility, Including the Description of Fifteen Novel Species.</title>
        <authorList>
            <person name="Liu Y."/>
        </authorList>
    </citation>
    <scope>NUCLEOTIDE SEQUENCE [LARGE SCALE GENOMIC DNA]</scope>
    <source>
        <strain evidence="3 4">1XM2-8</strain>
    </source>
</reference>
<dbReference type="InterPro" id="IPR052710">
    <property type="entry name" value="CAAX_protease"/>
</dbReference>